<evidence type="ECO:0000313" key="1">
    <source>
        <dbReference type="EMBL" id="OGD86180.1"/>
    </source>
</evidence>
<protein>
    <submittedName>
        <fullName evidence="1">Uncharacterized protein</fullName>
    </submittedName>
</protein>
<name>A0A1F5G2T4_9BACT</name>
<dbReference type="EMBL" id="MFAV01000029">
    <property type="protein sequence ID" value="OGD86180.1"/>
    <property type="molecule type" value="Genomic_DNA"/>
</dbReference>
<proteinExistence type="predicted"/>
<sequence>MSEKVQDQDQTYEEAKNKVVRHRVREDVAEGIKHLKKGERRRLIAASLATPDQTPESLEEVTDRIAKVKVKSK</sequence>
<reference evidence="1 2" key="1">
    <citation type="journal article" date="2016" name="Nat. Commun.">
        <title>Thousands of microbial genomes shed light on interconnected biogeochemical processes in an aquifer system.</title>
        <authorList>
            <person name="Anantharaman K."/>
            <person name="Brown C.T."/>
            <person name="Hug L.A."/>
            <person name="Sharon I."/>
            <person name="Castelle C.J."/>
            <person name="Probst A.J."/>
            <person name="Thomas B.C."/>
            <person name="Singh A."/>
            <person name="Wilkins M.J."/>
            <person name="Karaoz U."/>
            <person name="Brodie E.L."/>
            <person name="Williams K.H."/>
            <person name="Hubbard S.S."/>
            <person name="Banfield J.F."/>
        </authorList>
    </citation>
    <scope>NUCLEOTIDE SEQUENCE [LARGE SCALE GENOMIC DNA]</scope>
</reference>
<comment type="caution">
    <text evidence="1">The sequence shown here is derived from an EMBL/GenBank/DDBJ whole genome shotgun (WGS) entry which is preliminary data.</text>
</comment>
<organism evidence="1 2">
    <name type="scientific">Candidatus Curtissbacteria bacterium RBG_16_39_7</name>
    <dbReference type="NCBI Taxonomy" id="1797707"/>
    <lineage>
        <taxon>Bacteria</taxon>
        <taxon>Candidatus Curtissiibacteriota</taxon>
    </lineage>
</organism>
<dbReference type="AlphaFoldDB" id="A0A1F5G2T4"/>
<evidence type="ECO:0000313" key="2">
    <source>
        <dbReference type="Proteomes" id="UP000176628"/>
    </source>
</evidence>
<dbReference type="Proteomes" id="UP000176628">
    <property type="component" value="Unassembled WGS sequence"/>
</dbReference>
<accession>A0A1F5G2T4</accession>
<gene>
    <name evidence="1" type="ORF">A2Z23_02305</name>
</gene>